<evidence type="ECO:0000256" key="1">
    <source>
        <dbReference type="ARBA" id="ARBA00004613"/>
    </source>
</evidence>
<comment type="subcellular location">
    <subcellularLocation>
        <location evidence="1">Secreted</location>
    </subcellularLocation>
</comment>
<evidence type="ECO:0000256" key="5">
    <source>
        <dbReference type="ARBA" id="ARBA00023022"/>
    </source>
</evidence>
<evidence type="ECO:0000313" key="8">
    <source>
        <dbReference type="Proteomes" id="UP000261520"/>
    </source>
</evidence>
<dbReference type="AlphaFoldDB" id="A0A3B3ZIM1"/>
<dbReference type="GO" id="GO:0042742">
    <property type="term" value="P:defense response to bacterium"/>
    <property type="evidence" value="ECO:0007669"/>
    <property type="project" value="UniProtKB-KW"/>
</dbReference>
<reference evidence="7" key="1">
    <citation type="submission" date="2025-08" db="UniProtKB">
        <authorList>
            <consortium name="Ensembl"/>
        </authorList>
    </citation>
    <scope>IDENTIFICATION</scope>
</reference>
<comment type="similarity">
    <text evidence="2">Belongs to the pleurocidin family.</text>
</comment>
<dbReference type="GO" id="GO:0005576">
    <property type="term" value="C:extracellular region"/>
    <property type="evidence" value="ECO:0007669"/>
    <property type="project" value="UniProtKB-SubCell"/>
</dbReference>
<evidence type="ECO:0000256" key="4">
    <source>
        <dbReference type="ARBA" id="ARBA00022529"/>
    </source>
</evidence>
<protein>
    <submittedName>
        <fullName evidence="7">Uncharacterized protein</fullName>
    </submittedName>
</protein>
<dbReference type="Pfam" id="PF08107">
    <property type="entry name" value="Antimicrobial12"/>
    <property type="match status" value="1"/>
</dbReference>
<keyword evidence="6" id="KW-0732">Signal</keyword>
<accession>A0A3B3ZIM1</accession>
<dbReference type="InterPro" id="IPR012515">
    <property type="entry name" value="Antimicrobial12"/>
</dbReference>
<evidence type="ECO:0000256" key="3">
    <source>
        <dbReference type="ARBA" id="ARBA00022525"/>
    </source>
</evidence>
<feature type="chain" id="PRO_5017481284" evidence="6">
    <location>
        <begin position="24"/>
        <end position="67"/>
    </location>
</feature>
<name>A0A3B3ZIM1_9GOBI</name>
<reference evidence="7" key="2">
    <citation type="submission" date="2025-09" db="UniProtKB">
        <authorList>
            <consortium name="Ensembl"/>
        </authorList>
    </citation>
    <scope>IDENTIFICATION</scope>
</reference>
<evidence type="ECO:0000313" key="7">
    <source>
        <dbReference type="Ensembl" id="ENSPMGP00000004457.1"/>
    </source>
</evidence>
<evidence type="ECO:0000256" key="2">
    <source>
        <dbReference type="ARBA" id="ARBA00007419"/>
    </source>
</evidence>
<sequence length="67" mass="7257">MKGPIVFLTLALVIMSMAQPAEGFLHHIFRGSMIVRSGQAQAEDQDAQVVFVDKRSADDNPGPDSSK</sequence>
<proteinExistence type="inferred from homology"/>
<feature type="signal peptide" evidence="6">
    <location>
        <begin position="1"/>
        <end position="23"/>
    </location>
</feature>
<dbReference type="Proteomes" id="UP000261520">
    <property type="component" value="Unplaced"/>
</dbReference>
<keyword evidence="3" id="KW-0964">Secreted</keyword>
<keyword evidence="4" id="KW-0929">Antimicrobial</keyword>
<evidence type="ECO:0000256" key="6">
    <source>
        <dbReference type="SAM" id="SignalP"/>
    </source>
</evidence>
<keyword evidence="5" id="KW-0044">Antibiotic</keyword>
<dbReference type="Ensembl" id="ENSPMGT00000004731.1">
    <property type="protein sequence ID" value="ENSPMGP00000004457.1"/>
    <property type="gene ID" value="ENSPMGG00000003768.1"/>
</dbReference>
<keyword evidence="8" id="KW-1185">Reference proteome</keyword>
<organism evidence="7 8">
    <name type="scientific">Periophthalmus magnuspinnatus</name>
    <dbReference type="NCBI Taxonomy" id="409849"/>
    <lineage>
        <taxon>Eukaryota</taxon>
        <taxon>Metazoa</taxon>
        <taxon>Chordata</taxon>
        <taxon>Craniata</taxon>
        <taxon>Vertebrata</taxon>
        <taxon>Euteleostomi</taxon>
        <taxon>Actinopterygii</taxon>
        <taxon>Neopterygii</taxon>
        <taxon>Teleostei</taxon>
        <taxon>Neoteleostei</taxon>
        <taxon>Acanthomorphata</taxon>
        <taxon>Gobiaria</taxon>
        <taxon>Gobiiformes</taxon>
        <taxon>Gobioidei</taxon>
        <taxon>Gobiidae</taxon>
        <taxon>Oxudercinae</taxon>
        <taxon>Periophthalmus</taxon>
    </lineage>
</organism>